<organism evidence="1 2">
    <name type="scientific">Myxococcus landrumensis</name>
    <dbReference type="NCBI Taxonomy" id="2813577"/>
    <lineage>
        <taxon>Bacteria</taxon>
        <taxon>Pseudomonadati</taxon>
        <taxon>Myxococcota</taxon>
        <taxon>Myxococcia</taxon>
        <taxon>Myxococcales</taxon>
        <taxon>Cystobacterineae</taxon>
        <taxon>Myxococcaceae</taxon>
        <taxon>Myxococcus</taxon>
    </lineage>
</organism>
<gene>
    <name evidence="1" type="ORF">JY572_13635</name>
</gene>
<reference evidence="1 2" key="1">
    <citation type="submission" date="2021-02" db="EMBL/GenBank/DDBJ databases">
        <title>De Novo genome assembly of isolated myxobacteria.</title>
        <authorList>
            <person name="Stevens D.C."/>
        </authorList>
    </citation>
    <scope>NUCLEOTIDE SEQUENCE [LARGE SCALE GENOMIC DNA]</scope>
    <source>
        <strain evidence="1 2">SCHIC003</strain>
    </source>
</reference>
<accession>A0ABX7NI16</accession>
<proteinExistence type="predicted"/>
<dbReference type="PROSITE" id="PS51257">
    <property type="entry name" value="PROKAR_LIPOPROTEIN"/>
    <property type="match status" value="1"/>
</dbReference>
<evidence type="ECO:0008006" key="3">
    <source>
        <dbReference type="Google" id="ProtNLM"/>
    </source>
</evidence>
<protein>
    <recommendedName>
        <fullName evidence="3">Lipoprotein</fullName>
    </recommendedName>
</protein>
<keyword evidence="2" id="KW-1185">Reference proteome</keyword>
<dbReference type="RefSeq" id="WP_206718662.1">
    <property type="nucleotide sequence ID" value="NZ_CP071091.1"/>
</dbReference>
<sequence>MKRLTLGAMLLTVACNVPIESEEDLQESSQESPLVPGVPCADGSMEQIFSGGMAGCAGAVTWSNRASLCAAGFRPATAREWDTLFNGLAPAHNYWTNDDLRYTGASGACSVAYVSGTACPSGQPMRVCTASGNDAEGNQCNWTGCGLLANTPNRFFGGCAGNNTAGTLCVPRGCADGTIEQTFSRGMVGCAGAMTWANRAALCGPGYRLATAAEWVNLRGATAPTHHYWTSDDLKYNGTSTACFVSTTSGTACPAGSPMRVCKAAGTDPEGNTCNWGNCGYNALPPPNAYFGGCAGNPTAGSLCVPTSGCADGTVEQVFTSNLVGCGGAVTWPNRDTLCAPGWGASAATTWTGQHGSAAPLFNYWTGDNLRYLGSGSNNCAVSTTSGTACTTNQPMRLCTPGGTDAFGNQCNWTHCGYLTNTPDHFFGGCNGNQFAGTLCRR</sequence>
<dbReference type="Proteomes" id="UP000663090">
    <property type="component" value="Chromosome"/>
</dbReference>
<evidence type="ECO:0000313" key="2">
    <source>
        <dbReference type="Proteomes" id="UP000663090"/>
    </source>
</evidence>
<evidence type="ECO:0000313" key="1">
    <source>
        <dbReference type="EMBL" id="QSQ17026.1"/>
    </source>
</evidence>
<dbReference type="EMBL" id="CP071091">
    <property type="protein sequence ID" value="QSQ17026.1"/>
    <property type="molecule type" value="Genomic_DNA"/>
</dbReference>
<name>A0ABX7NI16_9BACT</name>